<evidence type="ECO:0000313" key="1">
    <source>
        <dbReference type="EMBL" id="SFZ95258.1"/>
    </source>
</evidence>
<protein>
    <submittedName>
        <fullName evidence="1">Uncharacterized protein</fullName>
    </submittedName>
</protein>
<evidence type="ECO:0000313" key="2">
    <source>
        <dbReference type="Proteomes" id="UP000182034"/>
    </source>
</evidence>
<dbReference type="STRING" id="1612149.SAMN05216324_10924"/>
<keyword evidence="2" id="KW-1185">Reference proteome</keyword>
<name>A0A1K2ISM7_9FLAO</name>
<dbReference type="Proteomes" id="UP000182034">
    <property type="component" value="Unassembled WGS sequence"/>
</dbReference>
<dbReference type="RefSeq" id="WP_072410438.1">
    <property type="nucleotide sequence ID" value="NZ_FPKW01000009.1"/>
</dbReference>
<proteinExistence type="predicted"/>
<dbReference type="OrthoDB" id="1151892at2"/>
<organism evidence="1 2">
    <name type="scientific">Chryseobacterium limigenitum</name>
    <dbReference type="NCBI Taxonomy" id="1612149"/>
    <lineage>
        <taxon>Bacteria</taxon>
        <taxon>Pseudomonadati</taxon>
        <taxon>Bacteroidota</taxon>
        <taxon>Flavobacteriia</taxon>
        <taxon>Flavobacteriales</taxon>
        <taxon>Weeksellaceae</taxon>
        <taxon>Chryseobacterium group</taxon>
        <taxon>Chryseobacterium</taxon>
    </lineage>
</organism>
<sequence length="122" mass="13564">MALRKTIQNGYTYYELHISCPVCKSKGEHTPQTYWTHHQCGGIIFMGENAYYLCENCNRETHVKDWKYGCPNPNHGSGSESGYEFIGTTSGELASVVAVAGQMVTQAGIAWLQAFLTNMGEF</sequence>
<accession>A0A1K2ISM7</accession>
<dbReference type="AlphaFoldDB" id="A0A1K2ISM7"/>
<gene>
    <name evidence="1" type="ORF">SAMN05216324_10924</name>
</gene>
<reference evidence="2" key="1">
    <citation type="submission" date="2016-10" db="EMBL/GenBank/DDBJ databases">
        <authorList>
            <person name="Varghese N."/>
            <person name="Submissions S."/>
        </authorList>
    </citation>
    <scope>NUCLEOTIDE SEQUENCE [LARGE SCALE GENOMIC DNA]</scope>
    <source>
        <strain evidence="2">SUR2</strain>
    </source>
</reference>
<dbReference type="EMBL" id="FPKW01000009">
    <property type="protein sequence ID" value="SFZ95258.1"/>
    <property type="molecule type" value="Genomic_DNA"/>
</dbReference>